<accession>A0ABR3FR52</accession>
<sequence length="149" mass="16826">MSHAQTPPLLNVHTPSSSFTVVHSTTEDTLDDLYHKLQKKVDAHPIYGRNRHLVGPGWLKYKFNGTAWNLDDGEIPRLMTHSGRPNRMPRPRPRTTPQRYTSTTQPNLFPKQATTRVHPITYLTNPPSRKVDTLALAAVTKVKGKVQEG</sequence>
<comment type="caution">
    <text evidence="2">The sequence shown here is derived from an EMBL/GenBank/DDBJ whole genome shotgun (WGS) entry which is preliminary data.</text>
</comment>
<dbReference type="EMBL" id="JBAHYK010000128">
    <property type="protein sequence ID" value="KAL0577945.1"/>
    <property type="molecule type" value="Genomic_DNA"/>
</dbReference>
<evidence type="ECO:0000313" key="2">
    <source>
        <dbReference type="EMBL" id="KAL0577945.1"/>
    </source>
</evidence>
<evidence type="ECO:0000256" key="1">
    <source>
        <dbReference type="SAM" id="MobiDB-lite"/>
    </source>
</evidence>
<organism evidence="2 3">
    <name type="scientific">Marasmius crinis-equi</name>
    <dbReference type="NCBI Taxonomy" id="585013"/>
    <lineage>
        <taxon>Eukaryota</taxon>
        <taxon>Fungi</taxon>
        <taxon>Dikarya</taxon>
        <taxon>Basidiomycota</taxon>
        <taxon>Agaricomycotina</taxon>
        <taxon>Agaricomycetes</taxon>
        <taxon>Agaricomycetidae</taxon>
        <taxon>Agaricales</taxon>
        <taxon>Marasmiineae</taxon>
        <taxon>Marasmiaceae</taxon>
        <taxon>Marasmius</taxon>
    </lineage>
</organism>
<gene>
    <name evidence="2" type="ORF">V5O48_004052</name>
</gene>
<keyword evidence="3" id="KW-1185">Reference proteome</keyword>
<reference evidence="2 3" key="1">
    <citation type="submission" date="2024-02" db="EMBL/GenBank/DDBJ databases">
        <title>A draft genome for the cacao thread blight pathogen Marasmius crinis-equi.</title>
        <authorList>
            <person name="Cohen S.P."/>
            <person name="Baruah I.K."/>
            <person name="Amoako-Attah I."/>
            <person name="Bukari Y."/>
            <person name="Meinhardt L.W."/>
            <person name="Bailey B.A."/>
        </authorList>
    </citation>
    <scope>NUCLEOTIDE SEQUENCE [LARGE SCALE GENOMIC DNA]</scope>
    <source>
        <strain evidence="2 3">GH-76</strain>
    </source>
</reference>
<feature type="compositionally biased region" description="Low complexity" evidence="1">
    <location>
        <begin position="95"/>
        <end position="106"/>
    </location>
</feature>
<protein>
    <submittedName>
        <fullName evidence="2">Uncharacterized protein</fullName>
    </submittedName>
</protein>
<evidence type="ECO:0000313" key="3">
    <source>
        <dbReference type="Proteomes" id="UP001465976"/>
    </source>
</evidence>
<feature type="region of interest" description="Disordered" evidence="1">
    <location>
        <begin position="80"/>
        <end position="106"/>
    </location>
</feature>
<name>A0ABR3FR52_9AGAR</name>
<proteinExistence type="predicted"/>
<dbReference type="Proteomes" id="UP001465976">
    <property type="component" value="Unassembled WGS sequence"/>
</dbReference>